<keyword evidence="11 12" id="KW-0472">Membrane</keyword>
<evidence type="ECO:0000256" key="12">
    <source>
        <dbReference type="PIRNR" id="PIRNR002764"/>
    </source>
</evidence>
<dbReference type="NCBIfam" id="TIGR01190">
    <property type="entry name" value="ccmB"/>
    <property type="match status" value="1"/>
</dbReference>
<gene>
    <name evidence="14" type="ORF">ABID44_002630</name>
</gene>
<name>A0ABV2KMH3_9HYPH</name>
<dbReference type="Pfam" id="PF03379">
    <property type="entry name" value="CcmB"/>
    <property type="match status" value="1"/>
</dbReference>
<evidence type="ECO:0000256" key="3">
    <source>
        <dbReference type="ARBA" id="ARBA00010544"/>
    </source>
</evidence>
<evidence type="ECO:0000256" key="7">
    <source>
        <dbReference type="ARBA" id="ARBA00022519"/>
    </source>
</evidence>
<dbReference type="PANTHER" id="PTHR30070">
    <property type="entry name" value="HEME EXPORTER PROTEIN B"/>
    <property type="match status" value="1"/>
</dbReference>
<proteinExistence type="inferred from homology"/>
<dbReference type="PIRSF" id="PIRSF002764">
    <property type="entry name" value="CcmB"/>
    <property type="match status" value="1"/>
</dbReference>
<keyword evidence="8 13" id="KW-0812">Transmembrane</keyword>
<dbReference type="InterPro" id="IPR003544">
    <property type="entry name" value="Cyt_c_biogenesis_CcmB"/>
</dbReference>
<evidence type="ECO:0000256" key="10">
    <source>
        <dbReference type="ARBA" id="ARBA00022989"/>
    </source>
</evidence>
<dbReference type="PANTHER" id="PTHR30070:SF1">
    <property type="entry name" value="CYTOCHROME C BIOGENESIS B-RELATED"/>
    <property type="match status" value="1"/>
</dbReference>
<comment type="caution">
    <text evidence="14">The sequence shown here is derived from an EMBL/GenBank/DDBJ whole genome shotgun (WGS) entry which is preliminary data.</text>
</comment>
<reference evidence="14 15" key="1">
    <citation type="submission" date="2024-06" db="EMBL/GenBank/DDBJ databases">
        <title>Genomic Encyclopedia of Type Strains, Phase IV (KMG-IV): sequencing the most valuable type-strain genomes for metagenomic binning, comparative biology and taxonomic classification.</title>
        <authorList>
            <person name="Goeker M."/>
        </authorList>
    </citation>
    <scope>NUCLEOTIDE SEQUENCE [LARGE SCALE GENOMIC DNA]</scope>
    <source>
        <strain evidence="14 15">DSM 19730</strain>
    </source>
</reference>
<evidence type="ECO:0000313" key="14">
    <source>
        <dbReference type="EMBL" id="MET3662293.1"/>
    </source>
</evidence>
<evidence type="ECO:0000313" key="15">
    <source>
        <dbReference type="Proteomes" id="UP001549143"/>
    </source>
</evidence>
<evidence type="ECO:0000256" key="5">
    <source>
        <dbReference type="ARBA" id="ARBA00022448"/>
    </source>
</evidence>
<evidence type="ECO:0000256" key="13">
    <source>
        <dbReference type="SAM" id="Phobius"/>
    </source>
</evidence>
<dbReference type="EMBL" id="JBEPMN010000010">
    <property type="protein sequence ID" value="MET3662293.1"/>
    <property type="molecule type" value="Genomic_DNA"/>
</dbReference>
<evidence type="ECO:0000256" key="9">
    <source>
        <dbReference type="ARBA" id="ARBA00022748"/>
    </source>
</evidence>
<evidence type="ECO:0000256" key="1">
    <source>
        <dbReference type="ARBA" id="ARBA00002442"/>
    </source>
</evidence>
<protein>
    <recommendedName>
        <fullName evidence="4 12">Heme exporter protein B</fullName>
    </recommendedName>
</protein>
<feature type="transmembrane region" description="Helical" evidence="13">
    <location>
        <begin position="12"/>
        <end position="37"/>
    </location>
</feature>
<sequence length="221" mass="22801">MWALFLRDLRLSMRVGGGALTGIIFFLAVIATIPFGVGPDLNLLARIGPAILWIGALLASLLALDRLFQADREDGSLDLLVLEADRHMLALTVLVKCLAHWTGAVLPLVIASPLLGLFMNMEPLAIGATALTLLAGTPAITFVGAAGAAVAVALPRGGLLISILVLPLTIPALIFGVSASYGATGDPAPFLQPFLILVALTLFLAVIGPLGAALALRRSGD</sequence>
<feature type="transmembrane region" description="Helical" evidence="13">
    <location>
        <begin position="159"/>
        <end position="182"/>
    </location>
</feature>
<evidence type="ECO:0000256" key="11">
    <source>
        <dbReference type="ARBA" id="ARBA00023136"/>
    </source>
</evidence>
<keyword evidence="7 12" id="KW-0997">Cell inner membrane</keyword>
<keyword evidence="15" id="KW-1185">Reference proteome</keyword>
<evidence type="ECO:0000256" key="2">
    <source>
        <dbReference type="ARBA" id="ARBA00004429"/>
    </source>
</evidence>
<feature type="transmembrane region" description="Helical" evidence="13">
    <location>
        <begin position="194"/>
        <end position="216"/>
    </location>
</feature>
<feature type="transmembrane region" description="Helical" evidence="13">
    <location>
        <begin position="43"/>
        <end position="64"/>
    </location>
</feature>
<feature type="transmembrane region" description="Helical" evidence="13">
    <location>
        <begin position="124"/>
        <end position="152"/>
    </location>
</feature>
<dbReference type="PRINTS" id="PR01414">
    <property type="entry name" value="CCMBBIOGNSIS"/>
</dbReference>
<accession>A0ABV2KMH3</accession>
<comment type="similarity">
    <text evidence="3 12">Belongs to the CcmB/CycW/HelB family.</text>
</comment>
<feature type="transmembrane region" description="Helical" evidence="13">
    <location>
        <begin position="98"/>
        <end position="118"/>
    </location>
</feature>
<comment type="function">
    <text evidence="1 12">Required for the export of heme to the periplasm for the biogenesis of c-type cytochromes.</text>
</comment>
<dbReference type="RefSeq" id="WP_354152150.1">
    <property type="nucleotide sequence ID" value="NZ_JBEPMN010000010.1"/>
</dbReference>
<organism evidence="14 15">
    <name type="scientific">Aquamicrobium ahrensii</name>
    <dbReference type="NCBI Taxonomy" id="469551"/>
    <lineage>
        <taxon>Bacteria</taxon>
        <taxon>Pseudomonadati</taxon>
        <taxon>Pseudomonadota</taxon>
        <taxon>Alphaproteobacteria</taxon>
        <taxon>Hyphomicrobiales</taxon>
        <taxon>Phyllobacteriaceae</taxon>
        <taxon>Aquamicrobium</taxon>
    </lineage>
</organism>
<dbReference type="Proteomes" id="UP001549143">
    <property type="component" value="Unassembled WGS sequence"/>
</dbReference>
<evidence type="ECO:0000256" key="6">
    <source>
        <dbReference type="ARBA" id="ARBA00022475"/>
    </source>
</evidence>
<keyword evidence="5 12" id="KW-0813">Transport</keyword>
<keyword evidence="9 12" id="KW-0201">Cytochrome c-type biogenesis</keyword>
<keyword evidence="10 13" id="KW-1133">Transmembrane helix</keyword>
<comment type="subcellular location">
    <subcellularLocation>
        <location evidence="2">Cell inner membrane</location>
        <topology evidence="2">Multi-pass membrane protein</topology>
    </subcellularLocation>
</comment>
<keyword evidence="6 12" id="KW-1003">Cell membrane</keyword>
<evidence type="ECO:0000256" key="4">
    <source>
        <dbReference type="ARBA" id="ARBA00016452"/>
    </source>
</evidence>
<evidence type="ECO:0000256" key="8">
    <source>
        <dbReference type="ARBA" id="ARBA00022692"/>
    </source>
</evidence>
<dbReference type="InterPro" id="IPR026031">
    <property type="entry name" value="Cyt_c_CcmB_bac"/>
</dbReference>